<evidence type="ECO:0000256" key="15">
    <source>
        <dbReference type="ARBA" id="ARBA00034006"/>
    </source>
</evidence>
<keyword evidence="8 16" id="KW-0547">Nucleotide-binding</keyword>
<dbReference type="FunFam" id="3.40.50.300:FF:000081">
    <property type="entry name" value="Preprotein translocase subunit SecA"/>
    <property type="match status" value="1"/>
</dbReference>
<dbReference type="InterPro" id="IPR011130">
    <property type="entry name" value="SecA_preprotein_X-link_dom"/>
</dbReference>
<keyword evidence="11 16" id="KW-0653">Protein transport</keyword>
<dbReference type="Proteomes" id="UP000199706">
    <property type="component" value="Unassembled WGS sequence"/>
</dbReference>
<comment type="catalytic activity">
    <reaction evidence="15 16">
        <text>ATP + H2O + cellular proteinSide 1 = ADP + phosphate + cellular proteinSide 2.</text>
        <dbReference type="EC" id="7.4.2.8"/>
    </reaction>
</comment>
<dbReference type="FunFam" id="3.40.50.300:FF:000113">
    <property type="entry name" value="Preprotein translocase subunit SecA"/>
    <property type="match status" value="1"/>
</dbReference>
<dbReference type="SUPFAM" id="SSF81886">
    <property type="entry name" value="Helical scaffold and wing domains of SecA"/>
    <property type="match status" value="1"/>
</dbReference>
<keyword evidence="10 16" id="KW-0067">ATP-binding</keyword>
<dbReference type="EC" id="7.4.2.8" evidence="16"/>
<evidence type="ECO:0000256" key="9">
    <source>
        <dbReference type="ARBA" id="ARBA00022833"/>
    </source>
</evidence>
<feature type="domain" description="Helicase C-terminal" evidence="19">
    <location>
        <begin position="445"/>
        <end position="664"/>
    </location>
</feature>
<dbReference type="GO" id="GO:0008564">
    <property type="term" value="F:protein-exporting ATPase activity"/>
    <property type="evidence" value="ECO:0007669"/>
    <property type="project" value="UniProtKB-EC"/>
</dbReference>
<dbReference type="CDD" id="cd17928">
    <property type="entry name" value="DEXDc_SecA"/>
    <property type="match status" value="1"/>
</dbReference>
<dbReference type="FunFam" id="3.90.1440.10:FF:000001">
    <property type="entry name" value="Preprotein translocase subunit SecA"/>
    <property type="match status" value="1"/>
</dbReference>
<proteinExistence type="inferred from homology"/>
<dbReference type="InterPro" id="IPR011116">
    <property type="entry name" value="SecA_Wing/Scaffold"/>
</dbReference>
<dbReference type="PANTHER" id="PTHR30612:SF0">
    <property type="entry name" value="CHLOROPLAST PROTEIN-TRANSPORTING ATPASE"/>
    <property type="match status" value="1"/>
</dbReference>
<dbReference type="GO" id="GO:0043952">
    <property type="term" value="P:protein transport by the Sec complex"/>
    <property type="evidence" value="ECO:0007669"/>
    <property type="project" value="TreeGrafter"/>
</dbReference>
<dbReference type="InterPro" id="IPR001650">
    <property type="entry name" value="Helicase_C-like"/>
</dbReference>
<dbReference type="GO" id="GO:0005829">
    <property type="term" value="C:cytosol"/>
    <property type="evidence" value="ECO:0007669"/>
    <property type="project" value="TreeGrafter"/>
</dbReference>
<feature type="binding site" evidence="16">
    <location>
        <position position="106"/>
    </location>
    <ligand>
        <name>ATP</name>
        <dbReference type="ChEBI" id="CHEBI:30616"/>
    </ligand>
</feature>
<dbReference type="InterPro" id="IPR014018">
    <property type="entry name" value="SecA_motor_DEAD"/>
</dbReference>
<accession>A0A1G8D2Z9</accession>
<keyword evidence="4 16" id="KW-1003">Cell membrane</keyword>
<dbReference type="Pfam" id="PF07516">
    <property type="entry name" value="SecA_SW"/>
    <property type="match status" value="1"/>
</dbReference>
<dbReference type="Gene3D" id="3.90.1440.10">
    <property type="entry name" value="SecA, preprotein cross-linking domain"/>
    <property type="match status" value="1"/>
</dbReference>
<dbReference type="GO" id="GO:0031522">
    <property type="term" value="C:cell envelope Sec protein transport complex"/>
    <property type="evidence" value="ECO:0007669"/>
    <property type="project" value="UniProtKB-ARBA"/>
</dbReference>
<dbReference type="InterPro" id="IPR020937">
    <property type="entry name" value="SecA_CS"/>
</dbReference>
<keyword evidence="9" id="KW-0862">Zinc</keyword>
<evidence type="ECO:0000256" key="12">
    <source>
        <dbReference type="ARBA" id="ARBA00022967"/>
    </source>
</evidence>
<dbReference type="InterPro" id="IPR027417">
    <property type="entry name" value="P-loop_NTPase"/>
</dbReference>
<dbReference type="InterPro" id="IPR004027">
    <property type="entry name" value="SEC_C_motif"/>
</dbReference>
<name>A0A1G8D2Z9_9BURK</name>
<evidence type="ECO:0000259" key="19">
    <source>
        <dbReference type="PROSITE" id="PS51194"/>
    </source>
</evidence>
<evidence type="ECO:0000256" key="4">
    <source>
        <dbReference type="ARBA" id="ARBA00022475"/>
    </source>
</evidence>
<dbReference type="Gene3D" id="3.40.50.300">
    <property type="entry name" value="P-loop containing nucleotide triphosphate hydrolases"/>
    <property type="match status" value="2"/>
</dbReference>
<dbReference type="InterPro" id="IPR014001">
    <property type="entry name" value="Helicase_ATP-bd"/>
</dbReference>
<dbReference type="GO" id="GO:0017038">
    <property type="term" value="P:protein import"/>
    <property type="evidence" value="ECO:0007669"/>
    <property type="project" value="InterPro"/>
</dbReference>
<dbReference type="InterPro" id="IPR000185">
    <property type="entry name" value="SecA"/>
</dbReference>
<evidence type="ECO:0000256" key="17">
    <source>
        <dbReference type="RuleBase" id="RU003874"/>
    </source>
</evidence>
<evidence type="ECO:0000256" key="8">
    <source>
        <dbReference type="ARBA" id="ARBA00022741"/>
    </source>
</evidence>
<dbReference type="PROSITE" id="PS51196">
    <property type="entry name" value="SECA_MOTOR_DEAD"/>
    <property type="match status" value="1"/>
</dbReference>
<dbReference type="InterPro" id="IPR036670">
    <property type="entry name" value="SecA_X-link_sf"/>
</dbReference>
<feature type="binding site" evidence="16">
    <location>
        <position position="534"/>
    </location>
    <ligand>
        <name>ATP</name>
        <dbReference type="ChEBI" id="CHEBI:30616"/>
    </ligand>
</feature>
<dbReference type="EMBL" id="FNCJ01000010">
    <property type="protein sequence ID" value="SDH51904.1"/>
    <property type="molecule type" value="Genomic_DNA"/>
</dbReference>
<dbReference type="PROSITE" id="PS51194">
    <property type="entry name" value="HELICASE_CTER"/>
    <property type="match status" value="1"/>
</dbReference>
<dbReference type="FunFam" id="1.10.3060.10:FF:000003">
    <property type="entry name" value="Protein translocase subunit SecA"/>
    <property type="match status" value="1"/>
</dbReference>
<evidence type="ECO:0000313" key="22">
    <source>
        <dbReference type="Proteomes" id="UP000199706"/>
    </source>
</evidence>
<dbReference type="PROSITE" id="PS51192">
    <property type="entry name" value="HELICASE_ATP_BIND_1"/>
    <property type="match status" value="1"/>
</dbReference>
<protein>
    <recommendedName>
        <fullName evidence="16 17">Protein translocase subunit SecA</fullName>
        <ecNumber evidence="16">7.4.2.8</ecNumber>
    </recommendedName>
</protein>
<dbReference type="PANTHER" id="PTHR30612">
    <property type="entry name" value="SECA INNER MEMBRANE COMPONENT OF SEC PROTEIN SECRETION SYSTEM"/>
    <property type="match status" value="1"/>
</dbReference>
<dbReference type="Pfam" id="PF07517">
    <property type="entry name" value="SecA_DEAD"/>
    <property type="match status" value="1"/>
</dbReference>
<evidence type="ECO:0000256" key="3">
    <source>
        <dbReference type="ARBA" id="ARBA00022448"/>
    </source>
</evidence>
<dbReference type="SUPFAM" id="SSF81767">
    <property type="entry name" value="Pre-protein crosslinking domain of SecA"/>
    <property type="match status" value="1"/>
</dbReference>
<dbReference type="NCBIfam" id="TIGR00963">
    <property type="entry name" value="secA"/>
    <property type="match status" value="1"/>
</dbReference>
<dbReference type="NCBIfam" id="NF009538">
    <property type="entry name" value="PRK12904.1"/>
    <property type="match status" value="1"/>
</dbReference>
<evidence type="ECO:0000256" key="1">
    <source>
        <dbReference type="ARBA" id="ARBA00001947"/>
    </source>
</evidence>
<comment type="cofactor">
    <cofactor evidence="1">
        <name>Zn(2+)</name>
        <dbReference type="ChEBI" id="CHEBI:29105"/>
    </cofactor>
</comment>
<evidence type="ECO:0000256" key="2">
    <source>
        <dbReference type="ARBA" id="ARBA00007650"/>
    </source>
</evidence>
<keyword evidence="3 16" id="KW-0813">Transport</keyword>
<organism evidence="21 22">
    <name type="scientific">Paraburkholderia phenazinium</name>
    <dbReference type="NCBI Taxonomy" id="60549"/>
    <lineage>
        <taxon>Bacteria</taxon>
        <taxon>Pseudomonadati</taxon>
        <taxon>Pseudomonadota</taxon>
        <taxon>Betaproteobacteria</taxon>
        <taxon>Burkholderiales</taxon>
        <taxon>Burkholderiaceae</taxon>
        <taxon>Paraburkholderia</taxon>
    </lineage>
</organism>
<dbReference type="InterPro" id="IPR044722">
    <property type="entry name" value="SecA_SF2_C"/>
</dbReference>
<dbReference type="Gene3D" id="1.10.3060.10">
    <property type="entry name" value="Helical scaffold and wing domains of SecA"/>
    <property type="match status" value="1"/>
</dbReference>
<dbReference type="GO" id="GO:0005886">
    <property type="term" value="C:plasma membrane"/>
    <property type="evidence" value="ECO:0007669"/>
    <property type="project" value="UniProtKB-SubCell"/>
</dbReference>
<feature type="domain" description="Helicase ATP-binding" evidence="18">
    <location>
        <begin position="108"/>
        <end position="266"/>
    </location>
</feature>
<keyword evidence="13 16" id="KW-0811">Translocation</keyword>
<keyword evidence="6" id="KW-0997">Cell inner membrane</keyword>
<evidence type="ECO:0000256" key="10">
    <source>
        <dbReference type="ARBA" id="ARBA00022840"/>
    </source>
</evidence>
<keyword evidence="5 16" id="KW-0963">Cytoplasm</keyword>
<keyword evidence="7" id="KW-0479">Metal-binding</keyword>
<feature type="domain" description="SecA family profile" evidence="20">
    <location>
        <begin position="22"/>
        <end position="648"/>
    </location>
</feature>
<dbReference type="PROSITE" id="PS01312">
    <property type="entry name" value="SECA"/>
    <property type="match status" value="1"/>
</dbReference>
<dbReference type="GO" id="GO:0006605">
    <property type="term" value="P:protein targeting"/>
    <property type="evidence" value="ECO:0007669"/>
    <property type="project" value="UniProtKB-UniRule"/>
</dbReference>
<dbReference type="GO" id="GO:0046872">
    <property type="term" value="F:metal ion binding"/>
    <property type="evidence" value="ECO:0007669"/>
    <property type="project" value="UniProtKB-KW"/>
</dbReference>
<evidence type="ECO:0000256" key="6">
    <source>
        <dbReference type="ARBA" id="ARBA00022519"/>
    </source>
</evidence>
<comment type="subunit">
    <text evidence="16">Monomer and homodimer. Part of the essential Sec protein translocation apparatus which comprises SecA, SecYEG and auxiliary proteins SecDF-YajC and YidC.</text>
</comment>
<dbReference type="Pfam" id="PF02810">
    <property type="entry name" value="SEC-C"/>
    <property type="match status" value="1"/>
</dbReference>
<dbReference type="GO" id="GO:0065002">
    <property type="term" value="P:intracellular protein transmembrane transport"/>
    <property type="evidence" value="ECO:0007669"/>
    <property type="project" value="UniProtKB-UniRule"/>
</dbReference>
<reference evidence="21 22" key="1">
    <citation type="submission" date="2016-10" db="EMBL/GenBank/DDBJ databases">
        <authorList>
            <person name="de Groot N.N."/>
        </authorList>
    </citation>
    <scope>NUCLEOTIDE SEQUENCE [LARGE SCALE GENOMIC DNA]</scope>
    <source>
        <strain evidence="21 22">LMG 2247</strain>
    </source>
</reference>
<dbReference type="Pfam" id="PF01043">
    <property type="entry name" value="SecA_PP_bind"/>
    <property type="match status" value="1"/>
</dbReference>
<evidence type="ECO:0000256" key="14">
    <source>
        <dbReference type="ARBA" id="ARBA00023136"/>
    </source>
</evidence>
<dbReference type="SMART" id="SM00957">
    <property type="entry name" value="SecA_DEAD"/>
    <property type="match status" value="1"/>
</dbReference>
<dbReference type="Pfam" id="PF21090">
    <property type="entry name" value="P-loop_SecA"/>
    <property type="match status" value="1"/>
</dbReference>
<dbReference type="SUPFAM" id="SSF52540">
    <property type="entry name" value="P-loop containing nucleoside triphosphate hydrolases"/>
    <property type="match status" value="2"/>
</dbReference>
<evidence type="ECO:0000256" key="13">
    <source>
        <dbReference type="ARBA" id="ARBA00023010"/>
    </source>
</evidence>
<comment type="function">
    <text evidence="16">Part of the Sec protein translocase complex. Interacts with the SecYEG preprotein conducting channel. Has a central role in coupling the hydrolysis of ATP to the transfer of proteins into and across the cell membrane, serving both as a receptor for the preprotein-SecB complex and as an ATP-driven molecular motor driving the stepwise translocation of polypeptide chains across the membrane.</text>
</comment>
<evidence type="ECO:0000256" key="11">
    <source>
        <dbReference type="ARBA" id="ARBA00022927"/>
    </source>
</evidence>
<dbReference type="AlphaFoldDB" id="A0A1G8D2Z9"/>
<dbReference type="PRINTS" id="PR00906">
    <property type="entry name" value="SECA"/>
</dbReference>
<comment type="subcellular location">
    <subcellularLocation>
        <location evidence="16">Cell membrane</location>
        <topology evidence="16">Peripheral membrane protein</topology>
        <orientation evidence="16">Cytoplasmic side</orientation>
    </subcellularLocation>
    <subcellularLocation>
        <location evidence="16">Cytoplasm</location>
    </subcellularLocation>
    <text evidence="16">Distribution is 50-50.</text>
</comment>
<evidence type="ECO:0000259" key="20">
    <source>
        <dbReference type="PROSITE" id="PS51196"/>
    </source>
</evidence>
<evidence type="ECO:0000313" key="21">
    <source>
        <dbReference type="EMBL" id="SDH51904.1"/>
    </source>
</evidence>
<keyword evidence="12 16" id="KW-1278">Translocase</keyword>
<comment type="similarity">
    <text evidence="2 16 17">Belongs to the SecA family.</text>
</comment>
<dbReference type="InterPro" id="IPR011115">
    <property type="entry name" value="SecA_DEAD"/>
</dbReference>
<dbReference type="GO" id="GO:0005524">
    <property type="term" value="F:ATP binding"/>
    <property type="evidence" value="ECO:0007669"/>
    <property type="project" value="UniProtKB-UniRule"/>
</dbReference>
<keyword evidence="14 16" id="KW-0472">Membrane</keyword>
<dbReference type="CDD" id="cd18803">
    <property type="entry name" value="SF2_C_secA"/>
    <property type="match status" value="1"/>
</dbReference>
<evidence type="ECO:0000256" key="7">
    <source>
        <dbReference type="ARBA" id="ARBA00022723"/>
    </source>
</evidence>
<dbReference type="HAMAP" id="MF_01382">
    <property type="entry name" value="SecA"/>
    <property type="match status" value="1"/>
</dbReference>
<dbReference type="InterPro" id="IPR036266">
    <property type="entry name" value="SecA_Wing/Scaffold_sf"/>
</dbReference>
<evidence type="ECO:0000256" key="16">
    <source>
        <dbReference type="HAMAP-Rule" id="MF_01382"/>
    </source>
</evidence>
<sequence>MWPNRMPRTSRSRDADTDPMTTGFLQKIFGSRNQRLVKQYQKTVTAINALEPQIEQLTDDQLRAKTGEFRQRIASGESLDKLLPEAFAVCREASKRVLKMRHFDVQLIGGMVLHYGKIAEMRTGEGKTLVATLPVYLNALAGRGVHVVTVNDYLAQRDAEWMARLYNFLGLSVGINLSQMDHAMKQQAYASDITYGTNNEFGFDYLRDNMVYETDARVQRSLNFAVVDEVDSILIDEARTPLIISGQAEDHTELYVRMNALPPLLERQIGEEKADGTGVEKPGDYTLDEKGRQVFLTESGHEKAERLLSEWGLIGEGESLYAPQNITLMHHVYAALRAHTLFYKDQHYVVQNNEVVIVDEFTGRLMSGRRWSDGLHQAVEAKEHVKIQSENQTLASITFQNYFRMYAKLSGMTGTADTEAYEFNEIYGLETVVIPTNRPPKRIDKQDQIYKTAKERYDAVIRDIRDCHERGQPVLVGTTSIENSELLSHLLKQAGLPHEVLNAKQHAREAEIVAEAGRPQRVTIATNMAGRGTDIVLGGNAEKQATFIELDDSIPADEKQRRIQKLHDEWQALHDQVKAAGGLHIIGTERHESRRIDNQLRGRAGRQGDPGSSRFYLSLEDPLLRIFAGDRVRSIMDRLKMPEGEAIEAGIVTRSIESAQRKVEARNFDIRKQLLEYDDVSNDQRKVIYQQRNELLEANDITETIGAMRHGVITDIVHQFVPAGSIEEQWDVPELEEVLRNEWQLDLAIQEMINESSSISVDEILEAVTAAADEAYESKVAQVGRENFSGFERSIMLQTLDRSWREHLAALDHLRQGIHLRGYAQKNPKQEYKREAFELFAAMLDAVKLEVTRVVMNVQIQSPEQLEEAAEQYEEQGSHLENVEFRHAEFAEAAAPVAAEAATAAMIGDAMSHGAHAPVEPLGDGVPKVGRNDPCPCGSGKKYKQCHGKIA</sequence>
<feature type="binding site" evidence="16">
    <location>
        <begin position="124"/>
        <end position="128"/>
    </location>
    <ligand>
        <name>ATP</name>
        <dbReference type="ChEBI" id="CHEBI:30616"/>
    </ligand>
</feature>
<evidence type="ECO:0000259" key="18">
    <source>
        <dbReference type="PROSITE" id="PS51192"/>
    </source>
</evidence>
<evidence type="ECO:0000256" key="5">
    <source>
        <dbReference type="ARBA" id="ARBA00022490"/>
    </source>
</evidence>
<dbReference type="SMART" id="SM00958">
    <property type="entry name" value="SecA_PP_bind"/>
    <property type="match status" value="1"/>
</dbReference>
<gene>
    <name evidence="16" type="primary">secA</name>
    <name evidence="21" type="ORF">SAMN05216466_110220</name>
</gene>